<keyword evidence="4" id="KW-0804">Transcription</keyword>
<evidence type="ECO:0000256" key="1">
    <source>
        <dbReference type="ARBA" id="ARBA00009437"/>
    </source>
</evidence>
<evidence type="ECO:0000256" key="4">
    <source>
        <dbReference type="ARBA" id="ARBA00023163"/>
    </source>
</evidence>
<keyword evidence="3" id="KW-0238">DNA-binding</keyword>
<comment type="caution">
    <text evidence="6">The sequence shown here is derived from an EMBL/GenBank/DDBJ whole genome shotgun (WGS) entry which is preliminary data.</text>
</comment>
<accession>A0ABV7DAB0</accession>
<dbReference type="InterPro" id="IPR058163">
    <property type="entry name" value="LysR-type_TF_proteobact-type"/>
</dbReference>
<gene>
    <name evidence="6" type="ORF">ACFOKA_16805</name>
</gene>
<dbReference type="Gene3D" id="3.40.190.10">
    <property type="entry name" value="Periplasmic binding protein-like II"/>
    <property type="match status" value="2"/>
</dbReference>
<evidence type="ECO:0000259" key="5">
    <source>
        <dbReference type="PROSITE" id="PS50931"/>
    </source>
</evidence>
<dbReference type="PROSITE" id="PS50931">
    <property type="entry name" value="HTH_LYSR"/>
    <property type="match status" value="1"/>
</dbReference>
<dbReference type="RefSeq" id="WP_228073853.1">
    <property type="nucleotide sequence ID" value="NZ_CP061205.1"/>
</dbReference>
<dbReference type="Proteomes" id="UP001595444">
    <property type="component" value="Unassembled WGS sequence"/>
</dbReference>
<dbReference type="InterPro" id="IPR000847">
    <property type="entry name" value="LysR_HTH_N"/>
</dbReference>
<dbReference type="PANTHER" id="PTHR30537:SF74">
    <property type="entry name" value="HTH-TYPE TRANSCRIPTIONAL REGULATOR TRPI"/>
    <property type="match status" value="1"/>
</dbReference>
<dbReference type="Pfam" id="PF03466">
    <property type="entry name" value="LysR_substrate"/>
    <property type="match status" value="1"/>
</dbReference>
<evidence type="ECO:0000256" key="2">
    <source>
        <dbReference type="ARBA" id="ARBA00023015"/>
    </source>
</evidence>
<dbReference type="InterPro" id="IPR005119">
    <property type="entry name" value="LysR_subst-bd"/>
</dbReference>
<organism evidence="6 7">
    <name type="scientific">Kordiimonas pumila</name>
    <dbReference type="NCBI Taxonomy" id="2161677"/>
    <lineage>
        <taxon>Bacteria</taxon>
        <taxon>Pseudomonadati</taxon>
        <taxon>Pseudomonadota</taxon>
        <taxon>Alphaproteobacteria</taxon>
        <taxon>Kordiimonadales</taxon>
        <taxon>Kordiimonadaceae</taxon>
        <taxon>Kordiimonas</taxon>
    </lineage>
</organism>
<dbReference type="SUPFAM" id="SSF53850">
    <property type="entry name" value="Periplasmic binding protein-like II"/>
    <property type="match status" value="1"/>
</dbReference>
<dbReference type="Pfam" id="PF00126">
    <property type="entry name" value="HTH_1"/>
    <property type="match status" value="1"/>
</dbReference>
<reference evidence="7" key="1">
    <citation type="journal article" date="2019" name="Int. J. Syst. Evol. Microbiol.">
        <title>The Global Catalogue of Microorganisms (GCM) 10K type strain sequencing project: providing services to taxonomists for standard genome sequencing and annotation.</title>
        <authorList>
            <consortium name="The Broad Institute Genomics Platform"/>
            <consortium name="The Broad Institute Genome Sequencing Center for Infectious Disease"/>
            <person name="Wu L."/>
            <person name="Ma J."/>
        </authorList>
    </citation>
    <scope>NUCLEOTIDE SEQUENCE [LARGE SCALE GENOMIC DNA]</scope>
    <source>
        <strain evidence="7">KCTC 62164</strain>
    </source>
</reference>
<keyword evidence="7" id="KW-1185">Reference proteome</keyword>
<comment type="similarity">
    <text evidence="1">Belongs to the LysR transcriptional regulatory family.</text>
</comment>
<proteinExistence type="inferred from homology"/>
<dbReference type="SUPFAM" id="SSF46785">
    <property type="entry name" value="Winged helix' DNA-binding domain"/>
    <property type="match status" value="1"/>
</dbReference>
<dbReference type="InterPro" id="IPR036388">
    <property type="entry name" value="WH-like_DNA-bd_sf"/>
</dbReference>
<dbReference type="PANTHER" id="PTHR30537">
    <property type="entry name" value="HTH-TYPE TRANSCRIPTIONAL REGULATOR"/>
    <property type="match status" value="1"/>
</dbReference>
<feature type="domain" description="HTH lysR-type" evidence="5">
    <location>
        <begin position="22"/>
        <end position="79"/>
    </location>
</feature>
<evidence type="ECO:0000256" key="3">
    <source>
        <dbReference type="ARBA" id="ARBA00023125"/>
    </source>
</evidence>
<dbReference type="EMBL" id="JBHRSL010000027">
    <property type="protein sequence ID" value="MFC3053562.1"/>
    <property type="molecule type" value="Genomic_DNA"/>
</dbReference>
<evidence type="ECO:0000313" key="7">
    <source>
        <dbReference type="Proteomes" id="UP001595444"/>
    </source>
</evidence>
<dbReference type="Gene3D" id="1.10.10.10">
    <property type="entry name" value="Winged helix-like DNA-binding domain superfamily/Winged helix DNA-binding domain"/>
    <property type="match status" value="1"/>
</dbReference>
<evidence type="ECO:0000313" key="6">
    <source>
        <dbReference type="EMBL" id="MFC3053562.1"/>
    </source>
</evidence>
<keyword evidence="2" id="KW-0805">Transcription regulation</keyword>
<sequence length="322" mass="36030">MVKEKSRAEMLALSLPSRKALPPFEALRAFDAVARLGGVRKAAQGLDRDHAVVSRHLRAIEAWTGTVLIERTSTGIALTEEGQKYHQEISKAIEAIANATIGLMKRSDNHRLYIWCVPGFAFHWLTGHLGSFESTNPGLDIDLRPTDTSPDLLSHEADVDIRIIPEYGDKFELQAGLRSIEFASTPLIGVASPDYLASHPKITKPYDLLDHHLLHEEDFTNWREWLLAHDIDEEERLAGPRLWQGHLTLDAARHGRGIALTNHLVASADLKTGRLVDVAAGLESFGGYKLGNYIFIARIDRWDVPSVKRYREWLLATVAKDL</sequence>
<dbReference type="InterPro" id="IPR036390">
    <property type="entry name" value="WH_DNA-bd_sf"/>
</dbReference>
<name>A0ABV7DAB0_9PROT</name>
<protein>
    <submittedName>
        <fullName evidence="6">LysR substrate-binding domain-containing protein</fullName>
    </submittedName>
</protein>